<dbReference type="AlphaFoldDB" id="A0A292YM87"/>
<dbReference type="Proteomes" id="UP000217785">
    <property type="component" value="Unassembled WGS sequence"/>
</dbReference>
<evidence type="ECO:0000313" key="1">
    <source>
        <dbReference type="EMBL" id="GAX89883.1"/>
    </source>
</evidence>
<dbReference type="EMBL" id="BDUF01000033">
    <property type="protein sequence ID" value="GAX89883.1"/>
    <property type="molecule type" value="Genomic_DNA"/>
</dbReference>
<proteinExistence type="predicted"/>
<dbReference type="OrthoDB" id="2376425at2"/>
<comment type="caution">
    <text evidence="1">The sequence shown here is derived from an EMBL/GenBank/DDBJ whole genome shotgun (WGS) entry which is preliminary data.</text>
</comment>
<evidence type="ECO:0000313" key="2">
    <source>
        <dbReference type="Proteomes" id="UP000217785"/>
    </source>
</evidence>
<organism evidence="1 2">
    <name type="scientific">Effusibacillus lacus</name>
    <dbReference type="NCBI Taxonomy" id="1348429"/>
    <lineage>
        <taxon>Bacteria</taxon>
        <taxon>Bacillati</taxon>
        <taxon>Bacillota</taxon>
        <taxon>Bacilli</taxon>
        <taxon>Bacillales</taxon>
        <taxon>Alicyclobacillaceae</taxon>
        <taxon>Effusibacillus</taxon>
    </lineage>
</organism>
<gene>
    <name evidence="1" type="ORF">EFBL_1508</name>
</gene>
<protein>
    <submittedName>
        <fullName evidence="1">Uncharacterized protein</fullName>
    </submittedName>
</protein>
<reference evidence="2" key="1">
    <citation type="submission" date="2017-07" db="EMBL/GenBank/DDBJ databases">
        <title>Draft genome sequence of Effusibacillus lacus strain skLN1.</title>
        <authorList>
            <person name="Watanabe M."/>
            <person name="Kojima H."/>
            <person name="Fukui M."/>
        </authorList>
    </citation>
    <scope>NUCLEOTIDE SEQUENCE [LARGE SCALE GENOMIC DNA]</scope>
    <source>
        <strain evidence="2">skLN1</strain>
    </source>
</reference>
<name>A0A292YM87_9BACL</name>
<accession>A0A292YM87</accession>
<sequence length="88" mass="10245">MANQPNWNEVELPEGSELLRKELYDYNSSKGQYQIELYETPDGRFYAIGTNKDPDAKMIVYGSNVVYDKRMALQTVMEKIEREGAWCD</sequence>
<dbReference type="RefSeq" id="WP_131927764.1">
    <property type="nucleotide sequence ID" value="NZ_BDUF01000033.1"/>
</dbReference>
<keyword evidence="2" id="KW-1185">Reference proteome</keyword>